<keyword evidence="3" id="KW-0472">Membrane</keyword>
<evidence type="ECO:0000313" key="6">
    <source>
        <dbReference type="Ensembl" id="ENSLOCP00000002672.1"/>
    </source>
</evidence>
<dbReference type="GeneTree" id="ENSGT00390000009753"/>
<feature type="domain" description="ZFPL1-like U-box" evidence="5">
    <location>
        <begin position="31"/>
        <end position="70"/>
    </location>
</feature>
<keyword evidence="3" id="KW-0479">Metal-binding</keyword>
<dbReference type="InterPro" id="IPR039043">
    <property type="entry name" value="ZFPL1"/>
</dbReference>
<dbReference type="Pfam" id="PF25998">
    <property type="entry name" value="U-box_ZFPL1"/>
    <property type="match status" value="1"/>
</dbReference>
<evidence type="ECO:0000256" key="3">
    <source>
        <dbReference type="RuleBase" id="RU369078"/>
    </source>
</evidence>
<reference evidence="6" key="2">
    <citation type="submission" date="2025-08" db="UniProtKB">
        <authorList>
            <consortium name="Ensembl"/>
        </authorList>
    </citation>
    <scope>IDENTIFICATION</scope>
</reference>
<dbReference type="PANTHER" id="PTHR12981:SF0">
    <property type="entry name" value="ZINC FINGER PROTEIN-LIKE 1"/>
    <property type="match status" value="1"/>
</dbReference>
<dbReference type="PANTHER" id="PTHR12981">
    <property type="entry name" value="ZINC FINGER PROTEIN-LIKE 1"/>
    <property type="match status" value="1"/>
</dbReference>
<feature type="transmembrane region" description="Helical" evidence="3">
    <location>
        <begin position="233"/>
        <end position="252"/>
    </location>
</feature>
<keyword evidence="3" id="KW-0333">Golgi apparatus</keyword>
<sequence length="278" mass="29851">MVSQACAVSCASGTPDDWGALSPPPTLCVADVFHWTCLNELAARLPPNTAPAGYQCPACQAPVFPPANLASPVADVLRQKLSTVNWARAGLGLPLIEEAADVPENPPHDVTDYTDWSTFDCECSFHDGGGGGGGVVSWRPPASRLGLRSGSSRLQLGSLCCRTQPRERRPARSVLPRRLSEILFNPGLPHEYLSIIIIIFSSVLCLESLQRVNPQGRNRSGTKRTALTLKQRVLLVLLLGVLGFVTLVVVMSKLGRASADSDPNLDPHLNPHIRVGQN</sequence>
<comment type="function">
    <text evidence="3">Required for cis-Golgi integrity and efficient ER to Golgi transport.</text>
</comment>
<dbReference type="Bgee" id="ENSLOCG00000002285">
    <property type="expression patterns" value="Expressed in liver and 13 other cell types or tissues"/>
</dbReference>
<dbReference type="Ensembl" id="ENSLOCT00000002678.1">
    <property type="protein sequence ID" value="ENSLOCP00000002672.1"/>
    <property type="gene ID" value="ENSLOCG00000002285.1"/>
</dbReference>
<keyword evidence="3" id="KW-0813">Transport</keyword>
<keyword evidence="3" id="KW-0863">Zinc-finger</keyword>
<feature type="transmembrane region" description="Helical" evidence="3">
    <location>
        <begin position="192"/>
        <end position="212"/>
    </location>
</feature>
<keyword evidence="3" id="KW-0812">Transmembrane</keyword>
<reference evidence="7" key="1">
    <citation type="submission" date="2011-12" db="EMBL/GenBank/DDBJ databases">
        <title>The Draft Genome of Lepisosteus oculatus.</title>
        <authorList>
            <consortium name="The Broad Institute Genome Assembly &amp; Analysis Group"/>
            <consortium name="Computational R&amp;D Group"/>
            <consortium name="and Sequencing Platform"/>
            <person name="Di Palma F."/>
            <person name="Alfoldi J."/>
            <person name="Johnson J."/>
            <person name="Berlin A."/>
            <person name="Gnerre S."/>
            <person name="Jaffe D."/>
            <person name="MacCallum I."/>
            <person name="Young S."/>
            <person name="Walker B.J."/>
            <person name="Lander E.S."/>
            <person name="Lindblad-Toh K."/>
        </authorList>
    </citation>
    <scope>NUCLEOTIDE SEQUENCE [LARGE SCALE GENOMIC DNA]</scope>
</reference>
<organism evidence="6 7">
    <name type="scientific">Lepisosteus oculatus</name>
    <name type="common">Spotted gar</name>
    <dbReference type="NCBI Taxonomy" id="7918"/>
    <lineage>
        <taxon>Eukaryota</taxon>
        <taxon>Metazoa</taxon>
        <taxon>Chordata</taxon>
        <taxon>Craniata</taxon>
        <taxon>Vertebrata</taxon>
        <taxon>Euteleostomi</taxon>
        <taxon>Actinopterygii</taxon>
        <taxon>Neopterygii</taxon>
        <taxon>Holostei</taxon>
        <taxon>Semionotiformes</taxon>
        <taxon>Lepisosteidae</taxon>
        <taxon>Lepisosteus</taxon>
    </lineage>
</organism>
<comment type="subcellular location">
    <subcellularLocation>
        <location evidence="1 3">Golgi apparatus</location>
        <location evidence="1 3">cis-Golgi network membrane</location>
        <topology evidence="1 3">Single-pass membrane protein</topology>
    </subcellularLocation>
</comment>
<reference evidence="6" key="3">
    <citation type="submission" date="2025-09" db="UniProtKB">
        <authorList>
            <consortium name="Ensembl"/>
        </authorList>
    </citation>
    <scope>IDENTIFICATION</scope>
</reference>
<dbReference type="EMBL" id="AHAT01033095">
    <property type="status" value="NOT_ANNOTATED_CDS"/>
    <property type="molecule type" value="Genomic_DNA"/>
</dbReference>
<dbReference type="InParanoid" id="W5M2R4"/>
<evidence type="ECO:0000313" key="7">
    <source>
        <dbReference type="Proteomes" id="UP000018468"/>
    </source>
</evidence>
<keyword evidence="3" id="KW-0862">Zinc</keyword>
<dbReference type="FunCoup" id="W5M2R4">
    <property type="interactions" value="2268"/>
</dbReference>
<evidence type="ECO:0000256" key="1">
    <source>
        <dbReference type="ARBA" id="ARBA00004612"/>
    </source>
</evidence>
<evidence type="ECO:0000256" key="4">
    <source>
        <dbReference type="SAM" id="MobiDB-lite"/>
    </source>
</evidence>
<evidence type="ECO:0000256" key="2">
    <source>
        <dbReference type="ARBA" id="ARBA00022409"/>
    </source>
</evidence>
<comment type="domain">
    <text evidence="3">The B box-type and RING-type zinc fingers although degenerate play a central role in function of the protein.</text>
</comment>
<dbReference type="HOGENOM" id="CLU_075387_0_0_1"/>
<keyword evidence="3" id="KW-0931">ER-Golgi transport</keyword>
<dbReference type="GO" id="GO:0008270">
    <property type="term" value="F:zinc ion binding"/>
    <property type="evidence" value="ECO:0007669"/>
    <property type="project" value="UniProtKB-UniRule"/>
</dbReference>
<dbReference type="GO" id="GO:0016192">
    <property type="term" value="P:vesicle-mediated transport"/>
    <property type="evidence" value="ECO:0007669"/>
    <property type="project" value="UniProtKB-KW"/>
</dbReference>
<keyword evidence="7" id="KW-1185">Reference proteome</keyword>
<dbReference type="STRING" id="7918.ENSLOCP00000002672"/>
<comment type="similarity">
    <text evidence="3">Belongs to the ZFPL1 family.</text>
</comment>
<proteinExistence type="inferred from homology"/>
<protein>
    <recommendedName>
        <fullName evidence="2 3">Zinc finger protein-like 1</fullName>
    </recommendedName>
</protein>
<comment type="caution">
    <text evidence="3">Lacks conserved residue(s) required for the propagation of feature annotation.</text>
</comment>
<dbReference type="eggNOG" id="KOG3970">
    <property type="taxonomic scope" value="Eukaryota"/>
</dbReference>
<feature type="region of interest" description="Disordered" evidence="4">
    <location>
        <begin position="258"/>
        <end position="278"/>
    </location>
</feature>
<keyword evidence="3" id="KW-1133">Transmembrane helix</keyword>
<evidence type="ECO:0000259" key="5">
    <source>
        <dbReference type="Pfam" id="PF25998"/>
    </source>
</evidence>
<dbReference type="Proteomes" id="UP000018468">
    <property type="component" value="Linkage group LG28"/>
</dbReference>
<name>W5M2R4_LEPOC</name>
<dbReference type="GO" id="GO:0005794">
    <property type="term" value="C:Golgi apparatus"/>
    <property type="evidence" value="ECO:0000318"/>
    <property type="project" value="GO_Central"/>
</dbReference>
<accession>W5M2R4</accession>
<dbReference type="InterPro" id="IPR058730">
    <property type="entry name" value="U-box_ZFPL1-like"/>
</dbReference>
<dbReference type="EMBL" id="AHAT01033096">
    <property type="status" value="NOT_ANNOTATED_CDS"/>
    <property type="molecule type" value="Genomic_DNA"/>
</dbReference>
<dbReference type="AlphaFoldDB" id="W5M2R4"/>